<evidence type="ECO:0000256" key="3">
    <source>
        <dbReference type="ARBA" id="ARBA00022884"/>
    </source>
</evidence>
<dbReference type="Pfam" id="PF00829">
    <property type="entry name" value="Ribosomal_L21p"/>
    <property type="match status" value="1"/>
</dbReference>
<dbReference type="InterPro" id="IPR028909">
    <property type="entry name" value="bL21-like"/>
</dbReference>
<organism evidence="8 9">
    <name type="scientific">Aerophobetes bacterium</name>
    <dbReference type="NCBI Taxonomy" id="2030807"/>
    <lineage>
        <taxon>Bacteria</taxon>
        <taxon>Candidatus Aerophobota</taxon>
    </lineage>
</organism>
<dbReference type="HAMAP" id="MF_01363">
    <property type="entry name" value="Ribosomal_bL21"/>
    <property type="match status" value="1"/>
</dbReference>
<gene>
    <name evidence="6 8" type="primary">rplU</name>
    <name evidence="8" type="ORF">DRJ04_08875</name>
</gene>
<name>A0A662D8X4_UNCAE</name>
<evidence type="ECO:0000313" key="8">
    <source>
        <dbReference type="EMBL" id="RLE10967.1"/>
    </source>
</evidence>
<dbReference type="GO" id="GO:0006412">
    <property type="term" value="P:translation"/>
    <property type="evidence" value="ECO:0007669"/>
    <property type="project" value="UniProtKB-UniRule"/>
</dbReference>
<dbReference type="NCBIfam" id="TIGR00061">
    <property type="entry name" value="L21"/>
    <property type="match status" value="1"/>
</dbReference>
<dbReference type="PANTHER" id="PTHR21349:SF0">
    <property type="entry name" value="LARGE RIBOSOMAL SUBUNIT PROTEIN BL21M"/>
    <property type="match status" value="1"/>
</dbReference>
<dbReference type="AlphaFoldDB" id="A0A662D8X4"/>
<dbReference type="GO" id="GO:0019843">
    <property type="term" value="F:rRNA binding"/>
    <property type="evidence" value="ECO:0007669"/>
    <property type="project" value="UniProtKB-UniRule"/>
</dbReference>
<protein>
    <recommendedName>
        <fullName evidence="6">Large ribosomal subunit protein bL21</fullName>
    </recommendedName>
</protein>
<evidence type="ECO:0000256" key="5">
    <source>
        <dbReference type="ARBA" id="ARBA00023274"/>
    </source>
</evidence>
<keyword evidence="3 6" id="KW-0694">RNA-binding</keyword>
<dbReference type="InterPro" id="IPR036164">
    <property type="entry name" value="bL21-like_sf"/>
</dbReference>
<evidence type="ECO:0000256" key="4">
    <source>
        <dbReference type="ARBA" id="ARBA00022980"/>
    </source>
</evidence>
<reference evidence="8 9" key="1">
    <citation type="submission" date="2018-06" db="EMBL/GenBank/DDBJ databases">
        <title>Extensive metabolic versatility and redundancy in microbially diverse, dynamic hydrothermal sediments.</title>
        <authorList>
            <person name="Dombrowski N."/>
            <person name="Teske A."/>
            <person name="Baker B.J."/>
        </authorList>
    </citation>
    <scope>NUCLEOTIDE SEQUENCE [LARGE SCALE GENOMIC DNA]</scope>
    <source>
        <strain evidence="8">B3_G15</strain>
    </source>
</reference>
<evidence type="ECO:0000256" key="6">
    <source>
        <dbReference type="HAMAP-Rule" id="MF_01363"/>
    </source>
</evidence>
<dbReference type="EMBL" id="QMQA01000300">
    <property type="protein sequence ID" value="RLE10967.1"/>
    <property type="molecule type" value="Genomic_DNA"/>
</dbReference>
<proteinExistence type="inferred from homology"/>
<dbReference type="GO" id="GO:0005737">
    <property type="term" value="C:cytoplasm"/>
    <property type="evidence" value="ECO:0007669"/>
    <property type="project" value="UniProtKB-ARBA"/>
</dbReference>
<dbReference type="InterPro" id="IPR018258">
    <property type="entry name" value="Ribosomal_bL21_CS"/>
</dbReference>
<dbReference type="GO" id="GO:0005840">
    <property type="term" value="C:ribosome"/>
    <property type="evidence" value="ECO:0007669"/>
    <property type="project" value="UniProtKB-KW"/>
</dbReference>
<dbReference type="PROSITE" id="PS01169">
    <property type="entry name" value="RIBOSOMAL_L21"/>
    <property type="match status" value="1"/>
</dbReference>
<keyword evidence="4 6" id="KW-0689">Ribosomal protein</keyword>
<keyword evidence="2 6" id="KW-0699">rRNA-binding</keyword>
<comment type="function">
    <text evidence="6 7">This protein binds to 23S rRNA in the presence of protein L20.</text>
</comment>
<evidence type="ECO:0000256" key="1">
    <source>
        <dbReference type="ARBA" id="ARBA00008563"/>
    </source>
</evidence>
<dbReference type="GO" id="GO:1990904">
    <property type="term" value="C:ribonucleoprotein complex"/>
    <property type="evidence" value="ECO:0007669"/>
    <property type="project" value="UniProtKB-KW"/>
</dbReference>
<evidence type="ECO:0000313" key="9">
    <source>
        <dbReference type="Proteomes" id="UP000280417"/>
    </source>
</evidence>
<dbReference type="GO" id="GO:0003735">
    <property type="term" value="F:structural constituent of ribosome"/>
    <property type="evidence" value="ECO:0007669"/>
    <property type="project" value="InterPro"/>
</dbReference>
<dbReference type="PANTHER" id="PTHR21349">
    <property type="entry name" value="50S RIBOSOMAL PROTEIN L21"/>
    <property type="match status" value="1"/>
</dbReference>
<comment type="caution">
    <text evidence="8">The sequence shown here is derived from an EMBL/GenBank/DDBJ whole genome shotgun (WGS) entry which is preliminary data.</text>
</comment>
<evidence type="ECO:0000256" key="7">
    <source>
        <dbReference type="RuleBase" id="RU000562"/>
    </source>
</evidence>
<evidence type="ECO:0000256" key="2">
    <source>
        <dbReference type="ARBA" id="ARBA00022730"/>
    </source>
</evidence>
<dbReference type="SUPFAM" id="SSF141091">
    <property type="entry name" value="L21p-like"/>
    <property type="match status" value="1"/>
</dbReference>
<comment type="similarity">
    <text evidence="1 6 7">Belongs to the bacterial ribosomal protein bL21 family.</text>
</comment>
<comment type="subunit">
    <text evidence="6">Part of the 50S ribosomal subunit. Contacts protein L20.</text>
</comment>
<dbReference type="InterPro" id="IPR001787">
    <property type="entry name" value="Ribosomal_bL21"/>
</dbReference>
<sequence length="111" mass="13006">MMAVVEIGGKQYKVSPGDRVKVEKIPVEVGKEVVLDKVIAAKKNEEKMEIGTPFLDKVRVRAKVIDQGRDKKIIVYKFKRRKNYHRKYGHRQPFTLLKIEEIKWEKGKGKR</sequence>
<accession>A0A662D8X4</accession>
<dbReference type="Proteomes" id="UP000280417">
    <property type="component" value="Unassembled WGS sequence"/>
</dbReference>
<keyword evidence="5 6" id="KW-0687">Ribonucleoprotein</keyword>